<feature type="compositionally biased region" description="Low complexity" evidence="4">
    <location>
        <begin position="37"/>
        <end position="49"/>
    </location>
</feature>
<comment type="caution">
    <text evidence="6">The sequence shown here is derived from an EMBL/GenBank/DDBJ whole genome shotgun (WGS) entry which is preliminary data.</text>
</comment>
<reference evidence="6" key="1">
    <citation type="submission" date="2022-10" db="EMBL/GenBank/DDBJ databases">
        <authorList>
            <person name="Chen Y."/>
            <person name="Dougan E. K."/>
            <person name="Chan C."/>
            <person name="Rhodes N."/>
            <person name="Thang M."/>
        </authorList>
    </citation>
    <scope>NUCLEOTIDE SEQUENCE</scope>
</reference>
<dbReference type="Gene3D" id="2.60.120.650">
    <property type="entry name" value="Cupin"/>
    <property type="match status" value="1"/>
</dbReference>
<name>A0A9P1M324_9DINO</name>
<dbReference type="PANTHER" id="PTHR13096">
    <property type="entry name" value="MINA53 MYC INDUCED NUCLEAR ANTIGEN"/>
    <property type="match status" value="1"/>
</dbReference>
<dbReference type="InterPro" id="IPR003347">
    <property type="entry name" value="JmjC_dom"/>
</dbReference>
<evidence type="ECO:0000313" key="6">
    <source>
        <dbReference type="EMBL" id="CAI4017484.1"/>
    </source>
</evidence>
<dbReference type="PROSITE" id="PS51184">
    <property type="entry name" value="JMJC"/>
    <property type="match status" value="1"/>
</dbReference>
<keyword evidence="3" id="KW-0805">Transcription regulation</keyword>
<comment type="function">
    <text evidence="3">Oxygenase that can act as both a histone lysine demethylase and a ribosomal histidine hydroxylase.</text>
</comment>
<feature type="compositionally biased region" description="Basic and acidic residues" evidence="4">
    <location>
        <begin position="11"/>
        <end position="36"/>
    </location>
</feature>
<keyword evidence="3" id="KW-0223">Dioxygenase</keyword>
<dbReference type="EC" id="1.14.11.-" evidence="3"/>
<sequence>MPKKKRQGLVIKEDKDGKTKKAQKAKDAKDAKDGKTTEGSSAGAAGSSAPPAPWLHDYSAELEAAVAWLLWPMTPEDFFREYWEKKPLHLKRSAPKYYEGLFAKSDLDQELRQGKVRYQERLNLVRFEGKKIDLNKGPGIASFQEVQEAWKAGATLQVLHPQQFHSAVRATMAALERSFGALFGANAYVTPAGQQGLAPHYDDVEVFMLQLEGSKHWKLHRPPDDASCEFPLPRTASRDFQQEELGELLMECLLQPGDLLYFPRGTVHSGIAEGGFSNHLTVSTYQGISWHSFLEKALAGALDKAAGEDPEFRSGLPLNFSHIMGSWYELGSESGPRESFRRKAKSLLTRLQEFIEMDEVCDEMAVDFMTQRLPPRPASKEPKEKQSSEAITADTKVKWLDPSAVRPMLSTDPETSEATVLLFHSVGNDSGRHMCNAEAAEAEEVGCLRFEASTFLPALRALHAAGMAAVRCGDLPLDENDAIALCENLLEAGCLELCSEGRNG</sequence>
<dbReference type="GO" id="GO:0051864">
    <property type="term" value="F:histone H3K36 demethylase activity"/>
    <property type="evidence" value="ECO:0007669"/>
    <property type="project" value="TreeGrafter"/>
</dbReference>
<dbReference type="PANTHER" id="PTHR13096:SF8">
    <property type="entry name" value="RIBOSOMAL OXYGENASE 1"/>
    <property type="match status" value="1"/>
</dbReference>
<dbReference type="OrthoDB" id="448194at2759"/>
<keyword evidence="8" id="KW-1185">Reference proteome</keyword>
<gene>
    <name evidence="6" type="ORF">C1SCF055_LOCUS42125</name>
</gene>
<feature type="region of interest" description="Disordered" evidence="4">
    <location>
        <begin position="1"/>
        <end position="50"/>
    </location>
</feature>
<evidence type="ECO:0000259" key="5">
    <source>
        <dbReference type="PROSITE" id="PS51184"/>
    </source>
</evidence>
<dbReference type="Proteomes" id="UP001152797">
    <property type="component" value="Unassembled WGS sequence"/>
</dbReference>
<evidence type="ECO:0000256" key="3">
    <source>
        <dbReference type="RuleBase" id="RU366061"/>
    </source>
</evidence>
<keyword evidence="1 3" id="KW-0479">Metal-binding</keyword>
<keyword evidence="3" id="KW-0539">Nucleus</keyword>
<dbReference type="GO" id="GO:0005506">
    <property type="term" value="F:iron ion binding"/>
    <property type="evidence" value="ECO:0007669"/>
    <property type="project" value="UniProtKB-UniRule"/>
</dbReference>
<accession>A0A9P1M324</accession>
<keyword evidence="2 3" id="KW-0408">Iron</keyword>
<dbReference type="Gene3D" id="3.90.930.40">
    <property type="match status" value="1"/>
</dbReference>
<keyword evidence="3" id="KW-0804">Transcription</keyword>
<dbReference type="AlphaFoldDB" id="A0A9P1M324"/>
<dbReference type="EMBL" id="CAMXCT010006638">
    <property type="protein sequence ID" value="CAI4017484.1"/>
    <property type="molecule type" value="Genomic_DNA"/>
</dbReference>
<evidence type="ECO:0000313" key="7">
    <source>
        <dbReference type="EMBL" id="CAL4804796.1"/>
    </source>
</evidence>
<keyword evidence="3" id="KW-0560">Oxidoreductase</keyword>
<feature type="region of interest" description="Disordered" evidence="4">
    <location>
        <begin position="372"/>
        <end position="392"/>
    </location>
</feature>
<dbReference type="GO" id="GO:0005730">
    <property type="term" value="C:nucleolus"/>
    <property type="evidence" value="ECO:0007669"/>
    <property type="project" value="TreeGrafter"/>
</dbReference>
<evidence type="ECO:0000256" key="1">
    <source>
        <dbReference type="ARBA" id="ARBA00022723"/>
    </source>
</evidence>
<dbReference type="SUPFAM" id="SSF51197">
    <property type="entry name" value="Clavaminate synthase-like"/>
    <property type="match status" value="1"/>
</dbReference>
<feature type="compositionally biased region" description="Basic and acidic residues" evidence="4">
    <location>
        <begin position="378"/>
        <end position="387"/>
    </location>
</feature>
<protein>
    <recommendedName>
        <fullName evidence="3">Bifunctional lysine-specific demethylase and histidyl-hydroxylase</fullName>
        <ecNumber evidence="3">1.14.11.-</ecNumber>
    </recommendedName>
</protein>
<dbReference type="GO" id="GO:0032453">
    <property type="term" value="F:histone H3K4 demethylase activity"/>
    <property type="evidence" value="ECO:0007669"/>
    <property type="project" value="TreeGrafter"/>
</dbReference>
<comment type="cofactor">
    <cofactor evidence="3">
        <name>Fe(2+)</name>
        <dbReference type="ChEBI" id="CHEBI:29033"/>
    </cofactor>
    <text evidence="3">Binds 1 Fe(2+) ion per subunit.</text>
</comment>
<evidence type="ECO:0000256" key="2">
    <source>
        <dbReference type="ARBA" id="ARBA00023004"/>
    </source>
</evidence>
<comment type="subcellular location">
    <subcellularLocation>
        <location evidence="3">Nucleus</location>
    </subcellularLocation>
</comment>
<dbReference type="Pfam" id="PF08007">
    <property type="entry name" value="JmjC_2"/>
    <property type="match status" value="1"/>
</dbReference>
<dbReference type="EMBL" id="CAMXCT020006638">
    <property type="protein sequence ID" value="CAL1170859.1"/>
    <property type="molecule type" value="Genomic_DNA"/>
</dbReference>
<dbReference type="EMBL" id="CAMXCT030006638">
    <property type="protein sequence ID" value="CAL4804796.1"/>
    <property type="molecule type" value="Genomic_DNA"/>
</dbReference>
<reference evidence="7 8" key="2">
    <citation type="submission" date="2024-05" db="EMBL/GenBank/DDBJ databases">
        <authorList>
            <person name="Chen Y."/>
            <person name="Shah S."/>
            <person name="Dougan E. K."/>
            <person name="Thang M."/>
            <person name="Chan C."/>
        </authorList>
    </citation>
    <scope>NUCLEOTIDE SEQUENCE [LARGE SCALE GENOMIC DNA]</scope>
</reference>
<evidence type="ECO:0000313" key="8">
    <source>
        <dbReference type="Proteomes" id="UP001152797"/>
    </source>
</evidence>
<feature type="domain" description="JmjC" evidence="5">
    <location>
        <begin position="154"/>
        <end position="297"/>
    </location>
</feature>
<dbReference type="Gene3D" id="1.10.10.1500">
    <property type="entry name" value="JmjC domain-containing ribosomal oxygenase (ROX), dimer domain"/>
    <property type="match status" value="1"/>
</dbReference>
<dbReference type="InterPro" id="IPR039994">
    <property type="entry name" value="NO66-like"/>
</dbReference>
<evidence type="ECO:0000256" key="4">
    <source>
        <dbReference type="SAM" id="MobiDB-lite"/>
    </source>
</evidence>
<proteinExistence type="inferred from homology"/>
<comment type="similarity">
    <text evidence="3">Belongs to the ROX family.</text>
</comment>
<organism evidence="6">
    <name type="scientific">Cladocopium goreaui</name>
    <dbReference type="NCBI Taxonomy" id="2562237"/>
    <lineage>
        <taxon>Eukaryota</taxon>
        <taxon>Sar</taxon>
        <taxon>Alveolata</taxon>
        <taxon>Dinophyceae</taxon>
        <taxon>Suessiales</taxon>
        <taxon>Symbiodiniaceae</taxon>
        <taxon>Cladocopium</taxon>
    </lineage>
</organism>